<evidence type="ECO:0000313" key="2">
    <source>
        <dbReference type="Proteomes" id="UP001596067"/>
    </source>
</evidence>
<comment type="caution">
    <text evidence="1">The sequence shown here is derived from an EMBL/GenBank/DDBJ whole genome shotgun (WGS) entry which is preliminary data.</text>
</comment>
<dbReference type="Proteomes" id="UP001596067">
    <property type="component" value="Unassembled WGS sequence"/>
</dbReference>
<accession>A0ABW1EUY1</accession>
<organism evidence="1 2">
    <name type="scientific">Kitasatospora aburaviensis</name>
    <dbReference type="NCBI Taxonomy" id="67265"/>
    <lineage>
        <taxon>Bacteria</taxon>
        <taxon>Bacillati</taxon>
        <taxon>Actinomycetota</taxon>
        <taxon>Actinomycetes</taxon>
        <taxon>Kitasatosporales</taxon>
        <taxon>Streptomycetaceae</taxon>
        <taxon>Kitasatospora</taxon>
    </lineage>
</organism>
<sequence>MARRYDIQTTDEDYDNVRRLHAQGLGRNEIMRATGRSANLVSRLAREMGLSFVRGPEVAVATEARRQDLAARRIALAEQLQADAENLRAQMWQPTVVYAFGGPTNSYSEHVLDEAPAADKKALMATAGMALDRSLKLEPIRDDSGADAARSMVGQLMAGLAEVYREQQEEACSEGAGDAP</sequence>
<reference evidence="2" key="1">
    <citation type="journal article" date="2019" name="Int. J. Syst. Evol. Microbiol.">
        <title>The Global Catalogue of Microorganisms (GCM) 10K type strain sequencing project: providing services to taxonomists for standard genome sequencing and annotation.</title>
        <authorList>
            <consortium name="The Broad Institute Genomics Platform"/>
            <consortium name="The Broad Institute Genome Sequencing Center for Infectious Disease"/>
            <person name="Wu L."/>
            <person name="Ma J."/>
        </authorList>
    </citation>
    <scope>NUCLEOTIDE SEQUENCE [LARGE SCALE GENOMIC DNA]</scope>
    <source>
        <strain evidence="2">CGMCC 4.1469</strain>
    </source>
</reference>
<evidence type="ECO:0000313" key="1">
    <source>
        <dbReference type="EMBL" id="MFC5884499.1"/>
    </source>
</evidence>
<gene>
    <name evidence="1" type="ORF">ACFP0N_05780</name>
</gene>
<proteinExistence type="predicted"/>
<dbReference type="RefSeq" id="WP_313763601.1">
    <property type="nucleotide sequence ID" value="NZ_BAAAVH010000087.1"/>
</dbReference>
<dbReference type="EMBL" id="JBHSOD010000005">
    <property type="protein sequence ID" value="MFC5884499.1"/>
    <property type="molecule type" value="Genomic_DNA"/>
</dbReference>
<name>A0ABW1EUY1_9ACTN</name>
<keyword evidence="2" id="KW-1185">Reference proteome</keyword>
<protein>
    <submittedName>
        <fullName evidence="1">Uncharacterized protein</fullName>
    </submittedName>
</protein>